<dbReference type="GeneID" id="17359037"/>
<feature type="transmembrane region" description="Helical" evidence="7">
    <location>
        <begin position="411"/>
        <end position="428"/>
    </location>
</feature>
<name>E1Z225_CHLVA</name>
<feature type="transmembrane region" description="Helical" evidence="7">
    <location>
        <begin position="64"/>
        <end position="85"/>
    </location>
</feature>
<evidence type="ECO:0000256" key="7">
    <source>
        <dbReference type="SAM" id="Phobius"/>
    </source>
</evidence>
<evidence type="ECO:0000256" key="2">
    <source>
        <dbReference type="ARBA" id="ARBA00022448"/>
    </source>
</evidence>
<dbReference type="FunCoup" id="E1Z225">
    <property type="interactions" value="679"/>
</dbReference>
<feature type="compositionally biased region" description="Low complexity" evidence="6">
    <location>
        <begin position="257"/>
        <end position="271"/>
    </location>
</feature>
<dbReference type="PRINTS" id="PR01035">
    <property type="entry name" value="TCRTETA"/>
</dbReference>
<dbReference type="OMA" id="FAWSITS"/>
<dbReference type="Pfam" id="PF07690">
    <property type="entry name" value="MFS_1"/>
    <property type="match status" value="1"/>
</dbReference>
<comment type="subcellular location">
    <subcellularLocation>
        <location evidence="1">Membrane</location>
        <topology evidence="1">Multi-pass membrane protein</topology>
    </subcellularLocation>
</comment>
<dbReference type="GO" id="GO:0016020">
    <property type="term" value="C:membrane"/>
    <property type="evidence" value="ECO:0007669"/>
    <property type="project" value="UniProtKB-SubCell"/>
</dbReference>
<feature type="region of interest" description="Disordered" evidence="6">
    <location>
        <begin position="257"/>
        <end position="352"/>
    </location>
</feature>
<feature type="compositionally biased region" description="Gly residues" evidence="6">
    <location>
        <begin position="280"/>
        <end position="296"/>
    </location>
</feature>
<dbReference type="PANTHER" id="PTHR23504:SF117">
    <property type="entry name" value="MAJOR FACILITATOR SUPERFAMILY PROTEIN"/>
    <property type="match status" value="1"/>
</dbReference>
<dbReference type="SUPFAM" id="SSF103473">
    <property type="entry name" value="MFS general substrate transporter"/>
    <property type="match status" value="1"/>
</dbReference>
<organism evidence="9">
    <name type="scientific">Chlorella variabilis</name>
    <name type="common">Green alga</name>
    <dbReference type="NCBI Taxonomy" id="554065"/>
    <lineage>
        <taxon>Eukaryota</taxon>
        <taxon>Viridiplantae</taxon>
        <taxon>Chlorophyta</taxon>
        <taxon>core chlorophytes</taxon>
        <taxon>Trebouxiophyceae</taxon>
        <taxon>Chlorellales</taxon>
        <taxon>Chlorellaceae</taxon>
        <taxon>Chlorella clade</taxon>
        <taxon>Chlorella</taxon>
    </lineage>
</organism>
<evidence type="ECO:0000256" key="1">
    <source>
        <dbReference type="ARBA" id="ARBA00004141"/>
    </source>
</evidence>
<evidence type="ECO:0000256" key="4">
    <source>
        <dbReference type="ARBA" id="ARBA00022989"/>
    </source>
</evidence>
<accession>E1Z225</accession>
<feature type="compositionally biased region" description="Low complexity" evidence="6">
    <location>
        <begin position="342"/>
        <end position="352"/>
    </location>
</feature>
<feature type="transmembrane region" description="Helical" evidence="7">
    <location>
        <begin position="97"/>
        <end position="117"/>
    </location>
</feature>
<keyword evidence="5 7" id="KW-0472">Membrane</keyword>
<feature type="transmembrane region" description="Helical" evidence="7">
    <location>
        <begin position="21"/>
        <end position="44"/>
    </location>
</feature>
<dbReference type="Gene3D" id="1.20.1250.20">
    <property type="entry name" value="MFS general substrate transporter like domains"/>
    <property type="match status" value="2"/>
</dbReference>
<feature type="compositionally biased region" description="Basic and acidic residues" evidence="6">
    <location>
        <begin position="303"/>
        <end position="316"/>
    </location>
</feature>
<evidence type="ECO:0008006" key="10">
    <source>
        <dbReference type="Google" id="ProtNLM"/>
    </source>
</evidence>
<dbReference type="InterPro" id="IPR011701">
    <property type="entry name" value="MFS"/>
</dbReference>
<dbReference type="InParanoid" id="E1Z225"/>
<keyword evidence="2" id="KW-0813">Transport</keyword>
<evidence type="ECO:0000256" key="6">
    <source>
        <dbReference type="SAM" id="MobiDB-lite"/>
    </source>
</evidence>
<dbReference type="InterPro" id="IPR001958">
    <property type="entry name" value="Tet-R_TetA/multi-R_MdtG-like"/>
</dbReference>
<protein>
    <recommendedName>
        <fullName evidence="10">Major facilitator superfamily (MFS) profile domain-containing protein</fullName>
    </recommendedName>
</protein>
<keyword evidence="9" id="KW-1185">Reference proteome</keyword>
<evidence type="ECO:0000313" key="9">
    <source>
        <dbReference type="Proteomes" id="UP000008141"/>
    </source>
</evidence>
<proteinExistence type="predicted"/>
<dbReference type="eggNOG" id="KOG2615">
    <property type="taxonomic scope" value="Eukaryota"/>
</dbReference>
<dbReference type="InterPro" id="IPR036259">
    <property type="entry name" value="MFS_trans_sf"/>
</dbReference>
<dbReference type="KEGG" id="cvr:CHLNCDRAFT_132974"/>
<evidence type="ECO:0000256" key="5">
    <source>
        <dbReference type="ARBA" id="ARBA00023136"/>
    </source>
</evidence>
<feature type="transmembrane region" description="Helical" evidence="7">
    <location>
        <begin position="486"/>
        <end position="507"/>
    </location>
</feature>
<dbReference type="Proteomes" id="UP000008141">
    <property type="component" value="Unassembled WGS sequence"/>
</dbReference>
<dbReference type="GO" id="GO:0022857">
    <property type="term" value="F:transmembrane transporter activity"/>
    <property type="evidence" value="ECO:0007669"/>
    <property type="project" value="InterPro"/>
</dbReference>
<dbReference type="OrthoDB" id="10262656at2759"/>
<evidence type="ECO:0000256" key="3">
    <source>
        <dbReference type="ARBA" id="ARBA00022692"/>
    </source>
</evidence>
<dbReference type="RefSeq" id="XP_005851693.1">
    <property type="nucleotide sequence ID" value="XM_005851631.1"/>
</dbReference>
<reference evidence="8 9" key="1">
    <citation type="journal article" date="2010" name="Plant Cell">
        <title>The Chlorella variabilis NC64A genome reveals adaptation to photosymbiosis, coevolution with viruses, and cryptic sex.</title>
        <authorList>
            <person name="Blanc G."/>
            <person name="Duncan G."/>
            <person name="Agarkova I."/>
            <person name="Borodovsky M."/>
            <person name="Gurnon J."/>
            <person name="Kuo A."/>
            <person name="Lindquist E."/>
            <person name="Lucas S."/>
            <person name="Pangilinan J."/>
            <person name="Polle J."/>
            <person name="Salamov A."/>
            <person name="Terry A."/>
            <person name="Yamada T."/>
            <person name="Dunigan D.D."/>
            <person name="Grigoriev I.V."/>
            <person name="Claverie J.M."/>
            <person name="Van Etten J.L."/>
        </authorList>
    </citation>
    <scope>NUCLEOTIDE SEQUENCE [LARGE SCALE GENOMIC DNA]</scope>
    <source>
        <strain evidence="8 9">NC64A</strain>
    </source>
</reference>
<keyword evidence="3 7" id="KW-0812">Transmembrane</keyword>
<sequence length="627" mass="63304">MGGSLGDPPPTGAIAYRLAPLFFTHINQALLTTLPFAVAVYMVRDFEAARSGGAAVSEQAVGRATGLLAAVFCAAQLLTSFPWGLVSDRIGRKPVMVVGNVSCVVSVLLFGLSGSYWQAVGARAVGGALNAVILVEKAMIGEGLPCNDSQAKAFGLMSLCWGLGSLAGPAVGGALSAPCSSGLRIQALCGEGSLLVHRPYFLPCLLAGVLSAIATIMTIVGLEETLPSRRTAAPAPGRAGGGGGKARYEAVPTADAGEAAAPGGLGEVELGGLRRQDSSQGGGLWGGSDGGDGGSPGKAPCGGRDKGRPFRGDSARIRAAWGQPSPPPPAPGSDAGSGAGSRRGSSRGSLGSLEADVVVLGPGDLEQGQERQEQGRLLAGGATAAEAASEAAPAQAAAPAADLPWYRQRTVVLSLLGYGLIAFVFNMLDEVTPIFASAEVSEGGLGFAPSQLAPSLSFGGLVLVCWALLGFPWLMRRVGVVKALRLGLWQTAPLALLIPAASLFRGGALPSQALMLLCMGAKAVTATNAFTSCLILVNASAPRAALGAVNGTGQSLASFVRALGPALGGLSWGWSHQLAAAAWWPAWLPPQFMPFAAAATVLFATDAVYRGLRLPDADEPGGGGGRR</sequence>
<dbReference type="PANTHER" id="PTHR23504">
    <property type="entry name" value="MAJOR FACILITATOR SUPERFAMILY DOMAIN-CONTAINING PROTEIN 10"/>
    <property type="match status" value="1"/>
</dbReference>
<keyword evidence="4 7" id="KW-1133">Transmembrane helix</keyword>
<gene>
    <name evidence="8" type="ORF">CHLNCDRAFT_132974</name>
</gene>
<dbReference type="EMBL" id="GL433835">
    <property type="protein sequence ID" value="EFN59591.1"/>
    <property type="molecule type" value="Genomic_DNA"/>
</dbReference>
<feature type="transmembrane region" description="Helical" evidence="7">
    <location>
        <begin position="200"/>
        <end position="222"/>
    </location>
</feature>
<dbReference type="AlphaFoldDB" id="E1Z225"/>
<dbReference type="STRING" id="554065.E1Z225"/>
<feature type="transmembrane region" description="Helical" evidence="7">
    <location>
        <begin position="452"/>
        <end position="474"/>
    </location>
</feature>
<evidence type="ECO:0000313" key="8">
    <source>
        <dbReference type="EMBL" id="EFN59591.1"/>
    </source>
</evidence>